<dbReference type="RefSeq" id="XP_009517819.1">
    <property type="nucleotide sequence ID" value="XM_009519524.1"/>
</dbReference>
<dbReference type="Proteomes" id="UP000002640">
    <property type="component" value="Unassembled WGS sequence"/>
</dbReference>
<accession>G4YNN9</accession>
<dbReference type="GeneID" id="20641231"/>
<dbReference type="AlphaFoldDB" id="G4YNN9"/>
<protein>
    <submittedName>
        <fullName evidence="1">Uncharacterized protein</fullName>
    </submittedName>
</protein>
<reference evidence="1 2" key="1">
    <citation type="journal article" date="2006" name="Science">
        <title>Phytophthora genome sequences uncover evolutionary origins and mechanisms of pathogenesis.</title>
        <authorList>
            <person name="Tyler B.M."/>
            <person name="Tripathy S."/>
            <person name="Zhang X."/>
            <person name="Dehal P."/>
            <person name="Jiang R.H."/>
            <person name="Aerts A."/>
            <person name="Arredondo F.D."/>
            <person name="Baxter L."/>
            <person name="Bensasson D."/>
            <person name="Beynon J.L."/>
            <person name="Chapman J."/>
            <person name="Damasceno C.M."/>
            <person name="Dorrance A.E."/>
            <person name="Dou D."/>
            <person name="Dickerman A.W."/>
            <person name="Dubchak I.L."/>
            <person name="Garbelotto M."/>
            <person name="Gijzen M."/>
            <person name="Gordon S.G."/>
            <person name="Govers F."/>
            <person name="Grunwald N.J."/>
            <person name="Huang W."/>
            <person name="Ivors K.L."/>
            <person name="Jones R.W."/>
            <person name="Kamoun S."/>
            <person name="Krampis K."/>
            <person name="Lamour K.H."/>
            <person name="Lee M.K."/>
            <person name="McDonald W.H."/>
            <person name="Medina M."/>
            <person name="Meijer H.J."/>
            <person name="Nordberg E.K."/>
            <person name="Maclean D.J."/>
            <person name="Ospina-Giraldo M.D."/>
            <person name="Morris P.F."/>
            <person name="Phuntumart V."/>
            <person name="Putnam N.H."/>
            <person name="Rash S."/>
            <person name="Rose J.K."/>
            <person name="Sakihama Y."/>
            <person name="Salamov A.A."/>
            <person name="Savidor A."/>
            <person name="Scheuring C.F."/>
            <person name="Smith B.M."/>
            <person name="Sobral B.W."/>
            <person name="Terry A."/>
            <person name="Torto-Alalibo T.A."/>
            <person name="Win J."/>
            <person name="Xu Z."/>
            <person name="Zhang H."/>
            <person name="Grigoriev I.V."/>
            <person name="Rokhsar D.S."/>
            <person name="Boore J.L."/>
        </authorList>
    </citation>
    <scope>NUCLEOTIDE SEQUENCE [LARGE SCALE GENOMIC DNA]</scope>
    <source>
        <strain evidence="1 2">P6497</strain>
    </source>
</reference>
<dbReference type="KEGG" id="psoj:PHYSODRAFT_295305"/>
<sequence>MGPSQKLEYGMNMSVYSQLVATAADMKAAFAKVDAACLEGEQCMSRLTAMMQAELSPQERARLNKSAREAMAELQQLKRLAGERKESLDGLASQIENIEKMAGVNKLREHGSL</sequence>
<evidence type="ECO:0000313" key="2">
    <source>
        <dbReference type="Proteomes" id="UP000002640"/>
    </source>
</evidence>
<organism evidence="1 2">
    <name type="scientific">Phytophthora sojae (strain P6497)</name>
    <name type="common">Soybean stem and root rot agent</name>
    <name type="synonym">Phytophthora megasperma f. sp. glycines</name>
    <dbReference type="NCBI Taxonomy" id="1094619"/>
    <lineage>
        <taxon>Eukaryota</taxon>
        <taxon>Sar</taxon>
        <taxon>Stramenopiles</taxon>
        <taxon>Oomycota</taxon>
        <taxon>Peronosporomycetes</taxon>
        <taxon>Peronosporales</taxon>
        <taxon>Peronosporaceae</taxon>
        <taxon>Phytophthora</taxon>
    </lineage>
</organism>
<evidence type="ECO:0000313" key="1">
    <source>
        <dbReference type="EMBL" id="EGZ30544.1"/>
    </source>
</evidence>
<dbReference type="EMBL" id="JH159151">
    <property type="protein sequence ID" value="EGZ30544.1"/>
    <property type="molecule type" value="Genomic_DNA"/>
</dbReference>
<dbReference type="InParanoid" id="G4YNN9"/>
<keyword evidence="2" id="KW-1185">Reference proteome</keyword>
<name>G4YNN9_PHYSP</name>
<gene>
    <name evidence="1" type="ORF">PHYSODRAFT_295305</name>
</gene>
<proteinExistence type="predicted"/>
<dbReference type="SMR" id="G4YNN9"/>